<keyword evidence="6 8" id="KW-1133">Transmembrane helix</keyword>
<evidence type="ECO:0000256" key="3">
    <source>
        <dbReference type="ARBA" id="ARBA00022448"/>
    </source>
</evidence>
<feature type="transmembrane region" description="Helical" evidence="8">
    <location>
        <begin position="12"/>
        <end position="28"/>
    </location>
</feature>
<comment type="similarity">
    <text evidence="2">Belongs to the autoinducer-2 exporter (AI-2E) (TC 2.A.86) family.</text>
</comment>
<dbReference type="EMBL" id="JABGBW010000001">
    <property type="protein sequence ID" value="MBC2575479.1"/>
    <property type="molecule type" value="Genomic_DNA"/>
</dbReference>
<dbReference type="RefSeq" id="WP_185623504.1">
    <property type="nucleotide sequence ID" value="NZ_JABGBW010000001.1"/>
</dbReference>
<feature type="transmembrane region" description="Helical" evidence="8">
    <location>
        <begin position="293"/>
        <end position="312"/>
    </location>
</feature>
<keyword evidence="3" id="KW-0813">Transport</keyword>
<proteinExistence type="inferred from homology"/>
<evidence type="ECO:0000256" key="5">
    <source>
        <dbReference type="ARBA" id="ARBA00022692"/>
    </source>
</evidence>
<evidence type="ECO:0000313" key="9">
    <source>
        <dbReference type="EMBL" id="MBC2575479.1"/>
    </source>
</evidence>
<dbReference type="InterPro" id="IPR002549">
    <property type="entry name" value="AI-2E-like"/>
</dbReference>
<keyword evidence="5 8" id="KW-0812">Transmembrane</keyword>
<dbReference type="PANTHER" id="PTHR21716:SF53">
    <property type="entry name" value="PERMEASE PERM-RELATED"/>
    <property type="match status" value="1"/>
</dbReference>
<name>A0ABR6TJB3_9FIRM</name>
<keyword evidence="10" id="KW-1185">Reference proteome</keyword>
<evidence type="ECO:0000256" key="7">
    <source>
        <dbReference type="ARBA" id="ARBA00023136"/>
    </source>
</evidence>
<sequence length="366" mass="41215">MENKFKIKNTYKILLFFGFILAIVFNIKEIKNTVGIVMSVLNPVFVGCLVAFILNILVTQWEKIYFPNTNNKYLIKTKRGICILLSLFSITLVLLLVSKLVIPQVQESASVFSDSFPKMYDTFREKSFELYKHFPNFKQIDKNLDGKAILENSINILSTWTGGFLSFVGSFFSFLMNIIIGLIIAIYIVSTKETLKRQFDKLFNKFMPSNIKKKFYYILDITNETFHAFIVGQLIEAIILGTLCTLGLWIFRFPYAPMIGSVIGLTALIPLVGAYIGGLFGFLMILTISPFKAVLFIIFLTVLQQIEGNLIYPKVVGNSVGLPGLWVIISIIIGGGLFGITGVFFGLPIAATIYKILKDFVNNENN</sequence>
<evidence type="ECO:0000256" key="8">
    <source>
        <dbReference type="SAM" id="Phobius"/>
    </source>
</evidence>
<dbReference type="Proteomes" id="UP000713904">
    <property type="component" value="Unassembled WGS sequence"/>
</dbReference>
<evidence type="ECO:0000256" key="4">
    <source>
        <dbReference type="ARBA" id="ARBA00022475"/>
    </source>
</evidence>
<feature type="transmembrane region" description="Helical" evidence="8">
    <location>
        <begin position="80"/>
        <end position="102"/>
    </location>
</feature>
<gene>
    <name evidence="9" type="ORF">HLB29_02125</name>
</gene>
<dbReference type="Pfam" id="PF01594">
    <property type="entry name" value="AI-2E_transport"/>
    <property type="match status" value="1"/>
</dbReference>
<keyword evidence="7 8" id="KW-0472">Membrane</keyword>
<feature type="transmembrane region" description="Helical" evidence="8">
    <location>
        <begin position="226"/>
        <end position="251"/>
    </location>
</feature>
<feature type="transmembrane region" description="Helical" evidence="8">
    <location>
        <begin position="34"/>
        <end position="59"/>
    </location>
</feature>
<keyword evidence="4" id="KW-1003">Cell membrane</keyword>
<evidence type="ECO:0000256" key="6">
    <source>
        <dbReference type="ARBA" id="ARBA00022989"/>
    </source>
</evidence>
<feature type="transmembrane region" description="Helical" evidence="8">
    <location>
        <begin position="263"/>
        <end position="286"/>
    </location>
</feature>
<evidence type="ECO:0000256" key="2">
    <source>
        <dbReference type="ARBA" id="ARBA00009773"/>
    </source>
</evidence>
<protein>
    <submittedName>
        <fullName evidence="9">AI-2E family transporter</fullName>
    </submittedName>
</protein>
<dbReference type="PANTHER" id="PTHR21716">
    <property type="entry name" value="TRANSMEMBRANE PROTEIN"/>
    <property type="match status" value="1"/>
</dbReference>
<reference evidence="9 10" key="1">
    <citation type="submission" date="2020-05" db="EMBL/GenBank/DDBJ databases">
        <title>Draft genome of xy-202 and genomic insight in genome of the genus Peptostreptococcus.</title>
        <authorList>
            <person name="Zhang Z."/>
        </authorList>
    </citation>
    <scope>NUCLEOTIDE SEQUENCE [LARGE SCALE GENOMIC DNA]</scope>
    <source>
        <strain evidence="9 10">DSM 27025</strain>
    </source>
</reference>
<comment type="caution">
    <text evidence="9">The sequence shown here is derived from an EMBL/GenBank/DDBJ whole genome shotgun (WGS) entry which is preliminary data.</text>
</comment>
<comment type="subcellular location">
    <subcellularLocation>
        <location evidence="1">Cell membrane</location>
        <topology evidence="1">Multi-pass membrane protein</topology>
    </subcellularLocation>
</comment>
<feature type="transmembrane region" description="Helical" evidence="8">
    <location>
        <begin position="324"/>
        <end position="350"/>
    </location>
</feature>
<evidence type="ECO:0000256" key="1">
    <source>
        <dbReference type="ARBA" id="ARBA00004651"/>
    </source>
</evidence>
<accession>A0ABR6TJB3</accession>
<feature type="transmembrane region" description="Helical" evidence="8">
    <location>
        <begin position="164"/>
        <end position="189"/>
    </location>
</feature>
<organism evidence="9 10">
    <name type="scientific">Peptostreptococcus canis</name>
    <dbReference type="NCBI Taxonomy" id="1159213"/>
    <lineage>
        <taxon>Bacteria</taxon>
        <taxon>Bacillati</taxon>
        <taxon>Bacillota</taxon>
        <taxon>Clostridia</taxon>
        <taxon>Peptostreptococcales</taxon>
        <taxon>Peptostreptococcaceae</taxon>
        <taxon>Peptostreptococcus</taxon>
    </lineage>
</organism>
<evidence type="ECO:0000313" key="10">
    <source>
        <dbReference type="Proteomes" id="UP000713904"/>
    </source>
</evidence>